<keyword evidence="3" id="KW-0808">Transferase</keyword>
<dbReference type="PROSITE" id="PS50887">
    <property type="entry name" value="GGDEF"/>
    <property type="match status" value="1"/>
</dbReference>
<evidence type="ECO:0000259" key="1">
    <source>
        <dbReference type="PROSITE" id="PS50112"/>
    </source>
</evidence>
<dbReference type="InterPro" id="IPR013655">
    <property type="entry name" value="PAS_fold_3"/>
</dbReference>
<dbReference type="Pfam" id="PF08447">
    <property type="entry name" value="PAS_3"/>
    <property type="match status" value="1"/>
</dbReference>
<dbReference type="SMART" id="SM00091">
    <property type="entry name" value="PAS"/>
    <property type="match status" value="2"/>
</dbReference>
<dbReference type="Pfam" id="PF13426">
    <property type="entry name" value="PAS_9"/>
    <property type="match status" value="1"/>
</dbReference>
<evidence type="ECO:0000313" key="3">
    <source>
        <dbReference type="EMBL" id="VYT72784.1"/>
    </source>
</evidence>
<dbReference type="EC" id="2.7.7.65" evidence="3"/>
<dbReference type="RefSeq" id="WP_156635283.1">
    <property type="nucleotide sequence ID" value="NZ_BAABXX010000001.1"/>
</dbReference>
<dbReference type="InterPro" id="IPR000160">
    <property type="entry name" value="GGDEF_dom"/>
</dbReference>
<dbReference type="NCBIfam" id="TIGR00254">
    <property type="entry name" value="GGDEF"/>
    <property type="match status" value="1"/>
</dbReference>
<feature type="domain" description="PAS" evidence="1">
    <location>
        <begin position="264"/>
        <end position="338"/>
    </location>
</feature>
<gene>
    <name evidence="3" type="primary">yegE_2</name>
    <name evidence="3" type="ORF">CRLFYP8_02018</name>
</gene>
<dbReference type="EMBL" id="CACRTL010000019">
    <property type="protein sequence ID" value="VYT72784.1"/>
    <property type="molecule type" value="Genomic_DNA"/>
</dbReference>
<dbReference type="NCBIfam" id="TIGR00229">
    <property type="entry name" value="sensory_box"/>
    <property type="match status" value="1"/>
</dbReference>
<dbReference type="PANTHER" id="PTHR44757:SF2">
    <property type="entry name" value="BIOFILM ARCHITECTURE MAINTENANCE PROTEIN MBAA"/>
    <property type="match status" value="1"/>
</dbReference>
<sequence length="755" mass="88184">MMNNKNTAKKMSINENAILEKYLNTLATPISKHKPDKKLSFIWANDAFYKMTGHEKKDFKMIWQDLKTYYKPYTDDFIILENQLAKLQEHRDLHQECIIRIPFRHDEIKWIKLSISLSFEVITIAYNDISNLINTQNTLISTKNVYIDNFQWMMAENAGNVYISDIETYELLYLNKVACETLGTRAEQAIGKKCYEIIQGRSSPCPFCTNKYLKKDQTYEWEFYNPLLKRNFIIKDRMLNWHGHSARIELSHDTYSTEYKLAKKDQEREAILKTISAAMVRVDARDYSSILWCNDIFLKMIGYTKEQFKSERYELKSYMHPEDLKRAKQIVHKLRNSKESVVFEGRVYTRNKEERIWTLTLCYVDERDSWDGIPCFYSMGLDITDERQKIKTLQHKAEKDALTGIYNRSETENQIKNFIIEHHDSKGALFMIDTDNFKQINDTLGHIAGDMVLGEMATAMKKKVRDSDVVGRIGGDEFIIFMKNITSHLDAEKKAEELQKTFAHLFDKEKSKIQVTSSIGIALYPKDGHNFLELYANADKALYQAKIQGKNTYIVYNEKSCNQQSITAYSSLGATIDSQQSYSETSVSLADYAFRILFQNKDLKTAINLILEITGKRYDVSRAYIFETMTDKEHCSNTYEWCNEGITAVKEQLQNISYHDMDEYERVFDENSIFYCHDVTSLSKKQRQLFEAQGIHSTLQCAYYEQEMIAGFVGFDECTGKRIWTKEELRMLTLISQIISIFLKHKGLSDQVSKL</sequence>
<dbReference type="CDD" id="cd00130">
    <property type="entry name" value="PAS"/>
    <property type="match status" value="1"/>
</dbReference>
<dbReference type="PROSITE" id="PS50112">
    <property type="entry name" value="PAS"/>
    <property type="match status" value="1"/>
</dbReference>
<dbReference type="CDD" id="cd01949">
    <property type="entry name" value="GGDEF"/>
    <property type="match status" value="1"/>
</dbReference>
<dbReference type="InterPro" id="IPR000014">
    <property type="entry name" value="PAS"/>
</dbReference>
<protein>
    <submittedName>
        <fullName evidence="3">Putative diguanylate cyclase YegE</fullName>
        <ecNumber evidence="3">2.7.7.65</ecNumber>
    </submittedName>
</protein>
<dbReference type="InterPro" id="IPR035965">
    <property type="entry name" value="PAS-like_dom_sf"/>
</dbReference>
<proteinExistence type="predicted"/>
<dbReference type="SUPFAM" id="SSF55781">
    <property type="entry name" value="GAF domain-like"/>
    <property type="match status" value="1"/>
</dbReference>
<dbReference type="SMART" id="SM00267">
    <property type="entry name" value="GGDEF"/>
    <property type="match status" value="1"/>
</dbReference>
<dbReference type="Pfam" id="PF00990">
    <property type="entry name" value="GGDEF"/>
    <property type="match status" value="1"/>
</dbReference>
<organism evidence="3">
    <name type="scientific">Thomasclavelia ramosa</name>
    <dbReference type="NCBI Taxonomy" id="1547"/>
    <lineage>
        <taxon>Bacteria</taxon>
        <taxon>Bacillati</taxon>
        <taxon>Bacillota</taxon>
        <taxon>Erysipelotrichia</taxon>
        <taxon>Erysipelotrichales</taxon>
        <taxon>Coprobacillaceae</taxon>
        <taxon>Thomasclavelia</taxon>
    </lineage>
</organism>
<name>A0A6N2Z0E3_9FIRM</name>
<evidence type="ECO:0000259" key="2">
    <source>
        <dbReference type="PROSITE" id="PS50887"/>
    </source>
</evidence>
<dbReference type="FunFam" id="3.30.70.270:FF:000001">
    <property type="entry name" value="Diguanylate cyclase domain protein"/>
    <property type="match status" value="1"/>
</dbReference>
<accession>A0A6N2Z0E3</accession>
<dbReference type="Gene3D" id="3.30.70.270">
    <property type="match status" value="1"/>
</dbReference>
<dbReference type="InterPro" id="IPR043128">
    <property type="entry name" value="Rev_trsase/Diguanyl_cyclase"/>
</dbReference>
<dbReference type="AlphaFoldDB" id="A0A6N2Z0E3"/>
<keyword evidence="3" id="KW-0548">Nucleotidyltransferase</keyword>
<dbReference type="Gene3D" id="3.30.450.40">
    <property type="match status" value="1"/>
</dbReference>
<dbReference type="InterPro" id="IPR052155">
    <property type="entry name" value="Biofilm_reg_signaling"/>
</dbReference>
<dbReference type="InterPro" id="IPR029016">
    <property type="entry name" value="GAF-like_dom_sf"/>
</dbReference>
<reference evidence="3" key="1">
    <citation type="submission" date="2019-11" db="EMBL/GenBank/DDBJ databases">
        <authorList>
            <person name="Feng L."/>
        </authorList>
    </citation>
    <scope>NUCLEOTIDE SEQUENCE</scope>
    <source>
        <strain evidence="3">CramosumLFYP8</strain>
    </source>
</reference>
<dbReference type="SUPFAM" id="SSF55073">
    <property type="entry name" value="Nucleotide cyclase"/>
    <property type="match status" value="1"/>
</dbReference>
<dbReference type="Gene3D" id="3.30.450.20">
    <property type="entry name" value="PAS domain"/>
    <property type="match status" value="1"/>
</dbReference>
<dbReference type="InterPro" id="IPR029787">
    <property type="entry name" value="Nucleotide_cyclase"/>
</dbReference>
<feature type="domain" description="GGDEF" evidence="2">
    <location>
        <begin position="425"/>
        <end position="558"/>
    </location>
</feature>
<dbReference type="GO" id="GO:0052621">
    <property type="term" value="F:diguanylate cyclase activity"/>
    <property type="evidence" value="ECO:0007669"/>
    <property type="project" value="UniProtKB-EC"/>
</dbReference>
<dbReference type="SUPFAM" id="SSF55785">
    <property type="entry name" value="PYP-like sensor domain (PAS domain)"/>
    <property type="match status" value="2"/>
</dbReference>
<dbReference type="PANTHER" id="PTHR44757">
    <property type="entry name" value="DIGUANYLATE CYCLASE DGCP"/>
    <property type="match status" value="1"/>
</dbReference>